<organism evidence="2 3">
    <name type="scientific">Vicia faba</name>
    <name type="common">Broad bean</name>
    <name type="synonym">Faba vulgaris</name>
    <dbReference type="NCBI Taxonomy" id="3906"/>
    <lineage>
        <taxon>Eukaryota</taxon>
        <taxon>Viridiplantae</taxon>
        <taxon>Streptophyta</taxon>
        <taxon>Embryophyta</taxon>
        <taxon>Tracheophyta</taxon>
        <taxon>Spermatophyta</taxon>
        <taxon>Magnoliopsida</taxon>
        <taxon>eudicotyledons</taxon>
        <taxon>Gunneridae</taxon>
        <taxon>Pentapetalae</taxon>
        <taxon>rosids</taxon>
        <taxon>fabids</taxon>
        <taxon>Fabales</taxon>
        <taxon>Fabaceae</taxon>
        <taxon>Papilionoideae</taxon>
        <taxon>50 kb inversion clade</taxon>
        <taxon>NPAAA clade</taxon>
        <taxon>Hologalegina</taxon>
        <taxon>IRL clade</taxon>
        <taxon>Fabeae</taxon>
        <taxon>Vicia</taxon>
    </lineage>
</organism>
<feature type="compositionally biased region" description="Polar residues" evidence="1">
    <location>
        <begin position="16"/>
        <end position="25"/>
    </location>
</feature>
<feature type="region of interest" description="Disordered" evidence="1">
    <location>
        <begin position="16"/>
        <end position="38"/>
    </location>
</feature>
<keyword evidence="3" id="KW-1185">Reference proteome</keyword>
<protein>
    <submittedName>
        <fullName evidence="2">Uncharacterized protein</fullName>
    </submittedName>
</protein>
<evidence type="ECO:0000256" key="1">
    <source>
        <dbReference type="SAM" id="MobiDB-lite"/>
    </source>
</evidence>
<evidence type="ECO:0000313" key="2">
    <source>
        <dbReference type="EMBL" id="CAI8587856.1"/>
    </source>
</evidence>
<feature type="compositionally biased region" description="Low complexity" evidence="1">
    <location>
        <begin position="26"/>
        <end position="38"/>
    </location>
</feature>
<gene>
    <name evidence="2" type="ORF">VFH_I320040</name>
</gene>
<dbReference type="AlphaFoldDB" id="A0AAV0YPJ2"/>
<evidence type="ECO:0000313" key="3">
    <source>
        <dbReference type="Proteomes" id="UP001157006"/>
    </source>
</evidence>
<name>A0AAV0YPJ2_VICFA</name>
<dbReference type="Proteomes" id="UP001157006">
    <property type="component" value="Chromosome 1L"/>
</dbReference>
<proteinExistence type="predicted"/>
<sequence length="117" mass="13139">MPLDFVSFDLLTTTANNNLSKQTPPDNHNTTNFDSTTTTSHHSTLISAISNPPPRHLLRRITDYLHHPRLPGANEAPLYRSHAAVCIESGEAHRHFPVTQRHVHHCSGIRSGFLFEL</sequence>
<accession>A0AAV0YPJ2</accession>
<dbReference type="EMBL" id="OX451736">
    <property type="protein sequence ID" value="CAI8587856.1"/>
    <property type="molecule type" value="Genomic_DNA"/>
</dbReference>
<reference evidence="2 3" key="1">
    <citation type="submission" date="2023-01" db="EMBL/GenBank/DDBJ databases">
        <authorList>
            <person name="Kreplak J."/>
        </authorList>
    </citation>
    <scope>NUCLEOTIDE SEQUENCE [LARGE SCALE GENOMIC DNA]</scope>
</reference>